<reference evidence="1" key="1">
    <citation type="submission" date="2022-09" db="EMBL/GenBank/DDBJ databases">
        <authorList>
            <person name="Li Z.-J."/>
        </authorList>
    </citation>
    <scope>NUCLEOTIDE SEQUENCE</scope>
    <source>
        <strain evidence="1">TGB11</strain>
        <plasmid evidence="1">unnamed</plasmid>
    </source>
</reference>
<dbReference type="PANTHER" id="PTHR47623:SF1">
    <property type="entry name" value="OS09G0287300 PROTEIN"/>
    <property type="match status" value="1"/>
</dbReference>
<dbReference type="InterPro" id="IPR013078">
    <property type="entry name" value="His_Pase_superF_clade-1"/>
</dbReference>
<name>A0AA47KP30_9GAMM</name>
<dbReference type="InterPro" id="IPR029033">
    <property type="entry name" value="His_PPase_superfam"/>
</dbReference>
<evidence type="ECO:0000313" key="1">
    <source>
        <dbReference type="EMBL" id="WBA10451.1"/>
    </source>
</evidence>
<accession>A0AA47KP30</accession>
<dbReference type="PANTHER" id="PTHR47623">
    <property type="entry name" value="OS09G0287300 PROTEIN"/>
    <property type="match status" value="1"/>
</dbReference>
<dbReference type="CDD" id="cd07067">
    <property type="entry name" value="HP_PGM_like"/>
    <property type="match status" value="1"/>
</dbReference>
<geneLocation type="plasmid" evidence="1 2">
    <name>unnamed</name>
</geneLocation>
<dbReference type="AlphaFoldDB" id="A0AA47KP30"/>
<dbReference type="SUPFAM" id="SSF53254">
    <property type="entry name" value="Phosphoglycerate mutase-like"/>
    <property type="match status" value="1"/>
</dbReference>
<dbReference type="SMART" id="SM00855">
    <property type="entry name" value="PGAM"/>
    <property type="match status" value="1"/>
</dbReference>
<dbReference type="Proteomes" id="UP001164748">
    <property type="component" value="Plasmid unnamed"/>
</dbReference>
<dbReference type="EMBL" id="CP114589">
    <property type="protein sequence ID" value="WBA10451.1"/>
    <property type="molecule type" value="Genomic_DNA"/>
</dbReference>
<proteinExistence type="predicted"/>
<dbReference type="RefSeq" id="WP_269580463.1">
    <property type="nucleotide sequence ID" value="NZ_CP114589.1"/>
</dbReference>
<gene>
    <name evidence="1" type="ORF">N8M53_13950</name>
</gene>
<keyword evidence="1" id="KW-0614">Plasmid</keyword>
<dbReference type="Pfam" id="PF00300">
    <property type="entry name" value="His_Phos_1"/>
    <property type="match status" value="1"/>
</dbReference>
<evidence type="ECO:0000313" key="2">
    <source>
        <dbReference type="Proteomes" id="UP001164748"/>
    </source>
</evidence>
<organism evidence="1 2">
    <name type="scientific">Salinivibrio kushneri</name>
    <dbReference type="NCBI Taxonomy" id="1908198"/>
    <lineage>
        <taxon>Bacteria</taxon>
        <taxon>Pseudomonadati</taxon>
        <taxon>Pseudomonadota</taxon>
        <taxon>Gammaproteobacteria</taxon>
        <taxon>Vibrionales</taxon>
        <taxon>Vibrionaceae</taxon>
        <taxon>Salinivibrio</taxon>
    </lineage>
</organism>
<sequence>MKTVFLMRHAKSSWDDPSLDDHERPLNPRGFRQAPQMAERLNAWLHQPQTIVTSTAQRAKDTAVLVAQTLTDKPPIVLEEKLYSEHASAIIHTIQALELEQDVAMIIGHNPALNEYLYGVGMTKDNLPTSGVAVVQYPVEHWTEVANTHAQLCFLDWPKRLRG</sequence>
<dbReference type="Gene3D" id="3.40.50.1240">
    <property type="entry name" value="Phosphoglycerate mutase-like"/>
    <property type="match status" value="1"/>
</dbReference>
<protein>
    <submittedName>
        <fullName evidence="1">Histidine phosphatase family protein</fullName>
    </submittedName>
</protein>